<protein>
    <submittedName>
        <fullName evidence="1">7165_t:CDS:1</fullName>
    </submittedName>
</protein>
<gene>
    <name evidence="1" type="ORF">FCALED_LOCUS5416</name>
</gene>
<name>A0A9N9AKD8_9GLOM</name>
<dbReference type="EMBL" id="CAJVPQ010001168">
    <property type="protein sequence ID" value="CAG8536179.1"/>
    <property type="molecule type" value="Genomic_DNA"/>
</dbReference>
<dbReference type="Proteomes" id="UP000789570">
    <property type="component" value="Unassembled WGS sequence"/>
</dbReference>
<accession>A0A9N9AKD8</accession>
<reference evidence="1" key="1">
    <citation type="submission" date="2021-06" db="EMBL/GenBank/DDBJ databases">
        <authorList>
            <person name="Kallberg Y."/>
            <person name="Tangrot J."/>
            <person name="Rosling A."/>
        </authorList>
    </citation>
    <scope>NUCLEOTIDE SEQUENCE</scope>
    <source>
        <strain evidence="1">UK204</strain>
    </source>
</reference>
<dbReference type="AlphaFoldDB" id="A0A9N9AKD8"/>
<evidence type="ECO:0000313" key="2">
    <source>
        <dbReference type="Proteomes" id="UP000789570"/>
    </source>
</evidence>
<proteinExistence type="predicted"/>
<sequence length="63" mass="7446">MKRTLQKFNKIYLSSWNKTIDYKPKNYLQQPQPNVTFNRNMKNAANVIVRKRLSNMGNSKGDI</sequence>
<comment type="caution">
    <text evidence="1">The sequence shown here is derived from an EMBL/GenBank/DDBJ whole genome shotgun (WGS) entry which is preliminary data.</text>
</comment>
<evidence type="ECO:0000313" key="1">
    <source>
        <dbReference type="EMBL" id="CAG8536179.1"/>
    </source>
</evidence>
<organism evidence="1 2">
    <name type="scientific">Funneliformis caledonium</name>
    <dbReference type="NCBI Taxonomy" id="1117310"/>
    <lineage>
        <taxon>Eukaryota</taxon>
        <taxon>Fungi</taxon>
        <taxon>Fungi incertae sedis</taxon>
        <taxon>Mucoromycota</taxon>
        <taxon>Glomeromycotina</taxon>
        <taxon>Glomeromycetes</taxon>
        <taxon>Glomerales</taxon>
        <taxon>Glomeraceae</taxon>
        <taxon>Funneliformis</taxon>
    </lineage>
</organism>
<keyword evidence="2" id="KW-1185">Reference proteome</keyword>